<sequence>NLIVLIIKLLILIEDNTSSYNLT</sequence>
<proteinExistence type="predicted"/>
<dbReference type="EMBL" id="AFNW01000366">
    <property type="protein sequence ID" value="EKJ69039.1"/>
    <property type="molecule type" value="Genomic_DNA"/>
</dbReference>
<evidence type="ECO:0000313" key="2">
    <source>
        <dbReference type="Proteomes" id="UP000007978"/>
    </source>
</evidence>
<evidence type="ECO:0000313" key="1">
    <source>
        <dbReference type="EMBL" id="EKJ69039.1"/>
    </source>
</evidence>
<accession>K3V789</accession>
<dbReference type="Proteomes" id="UP000007978">
    <property type="component" value="Chromosome 4"/>
</dbReference>
<organism evidence="1 2">
    <name type="scientific">Fusarium pseudograminearum (strain CS3096)</name>
    <name type="common">Wheat and barley crown-rot fungus</name>
    <dbReference type="NCBI Taxonomy" id="1028729"/>
    <lineage>
        <taxon>Eukaryota</taxon>
        <taxon>Fungi</taxon>
        <taxon>Dikarya</taxon>
        <taxon>Ascomycota</taxon>
        <taxon>Pezizomycotina</taxon>
        <taxon>Sordariomycetes</taxon>
        <taxon>Hypocreomycetidae</taxon>
        <taxon>Hypocreales</taxon>
        <taxon>Nectriaceae</taxon>
        <taxon>Fusarium</taxon>
    </lineage>
</organism>
<gene>
    <name evidence="1" type="ORF">FPSE_10798</name>
</gene>
<dbReference type="RefSeq" id="XP_061844428.1">
    <property type="nucleotide sequence ID" value="XM_061988459.1"/>
</dbReference>
<comment type="caution">
    <text evidence="1">The sequence shown here is derived from an EMBL/GenBank/DDBJ whole genome shotgun (WGS) entry which is preliminary data.</text>
</comment>
<name>K3V789_FUSPC</name>
<protein>
    <submittedName>
        <fullName evidence="1">Uncharacterized protein</fullName>
    </submittedName>
</protein>
<feature type="non-terminal residue" evidence="1">
    <location>
        <position position="1"/>
    </location>
</feature>
<dbReference type="AlphaFoldDB" id="K3V789"/>
<keyword evidence="2" id="KW-1185">Reference proteome</keyword>
<reference evidence="1 2" key="1">
    <citation type="journal article" date="2012" name="PLoS Pathog.">
        <title>Comparative pathogenomics reveals horizontally acquired novel virulence genes in fungi infecting cereal hosts.</title>
        <authorList>
            <person name="Gardiner D.M."/>
            <person name="McDonald M.C."/>
            <person name="Covarelli L."/>
            <person name="Solomon P.S."/>
            <person name="Rusu A.G."/>
            <person name="Marshall M."/>
            <person name="Kazan K."/>
            <person name="Chakraborty S."/>
            <person name="McDonald B.A."/>
            <person name="Manners J.M."/>
        </authorList>
    </citation>
    <scope>NUCLEOTIDE SEQUENCE [LARGE SCALE GENOMIC DNA]</scope>
    <source>
        <strain evidence="1 2">CS3096</strain>
    </source>
</reference>
<dbReference type="GeneID" id="20369415"/>